<evidence type="ECO:0000313" key="2">
    <source>
        <dbReference type="EMBL" id="HIH32806.1"/>
    </source>
</evidence>
<dbReference type="SUPFAM" id="SSF88713">
    <property type="entry name" value="Glycoside hydrolase/deacetylase"/>
    <property type="match status" value="1"/>
</dbReference>
<dbReference type="Pfam" id="PF10096">
    <property type="entry name" value="DUF2334"/>
    <property type="match status" value="1"/>
</dbReference>
<protein>
    <submittedName>
        <fullName evidence="1">DUF2334 domain-containing protein</fullName>
    </submittedName>
</protein>
<evidence type="ECO:0000313" key="4">
    <source>
        <dbReference type="Proteomes" id="UP000527315"/>
    </source>
</evidence>
<proteinExistence type="predicted"/>
<evidence type="ECO:0000313" key="3">
    <source>
        <dbReference type="EMBL" id="MBS3057929.1"/>
    </source>
</evidence>
<dbReference type="EMBL" id="DUFW01000004">
    <property type="protein sequence ID" value="HIH21114.1"/>
    <property type="molecule type" value="Genomic_DNA"/>
</dbReference>
<dbReference type="AlphaFoldDB" id="A0A7J4JUI1"/>
<reference evidence="4 5" key="1">
    <citation type="journal article" date="2020" name="bioRxiv">
        <title>A rank-normalized archaeal taxonomy based on genome phylogeny resolves widespread incomplete and uneven classifications.</title>
        <authorList>
            <person name="Rinke C."/>
            <person name="Chuvochina M."/>
            <person name="Mussig A.J."/>
            <person name="Chaumeil P.-A."/>
            <person name="Waite D.W."/>
            <person name="Whitman W.B."/>
            <person name="Parks D.H."/>
            <person name="Hugenholtz P."/>
        </authorList>
    </citation>
    <scope>NUCLEOTIDE SEQUENCE [LARGE SCALE GENOMIC DNA]</scope>
</reference>
<sequence length="294" mass="32810">MRSRVIFGIDDICPQKSADAGKDFGGDLQAGILGQLLDLRQDFPRIKVTLFITPNYSYKAQPRYFSTFQKILKKPFGKRFAASIAKKLPDGNFQLGKHPEFCNFLKMQEKKGIFSLELHGFDHFNPWLYYPQEFTELSLEKCNERIEKAVALFRKAGFQKPKVFAPPGWGLSGNLLEALRNNGIPRIAGSVDNSSSVSKDSFSKGSGLQCVSALFPQEANGLLNIPRNWDLRFGKLEKATQILQAGGILGVQAHAAEEGVENAITPENLLNLKNVLASLEKDFGNLRFAHFKEI</sequence>
<dbReference type="GO" id="GO:0005975">
    <property type="term" value="P:carbohydrate metabolic process"/>
    <property type="evidence" value="ECO:0007669"/>
    <property type="project" value="InterPro"/>
</dbReference>
<name>A0A7J4JUI1_9ARCH</name>
<reference evidence="3" key="2">
    <citation type="submission" date="2021-03" db="EMBL/GenBank/DDBJ databases">
        <authorList>
            <person name="Jaffe A."/>
        </authorList>
    </citation>
    <scope>NUCLEOTIDE SEQUENCE</scope>
    <source>
        <strain evidence="3">RIFCSPLOWO2_01_FULL_43_13</strain>
    </source>
</reference>
<reference evidence="3" key="3">
    <citation type="submission" date="2021-05" db="EMBL/GenBank/DDBJ databases">
        <title>Protein family content uncovers lineage relationships and bacterial pathway maintenance mechanisms in DPANN archaea.</title>
        <authorList>
            <person name="Castelle C.J."/>
            <person name="Meheust R."/>
            <person name="Jaffe A.L."/>
            <person name="Seitz K."/>
            <person name="Gong X."/>
            <person name="Baker B.J."/>
            <person name="Banfield J.F."/>
        </authorList>
    </citation>
    <scope>NUCLEOTIDE SEQUENCE</scope>
    <source>
        <strain evidence="3">RIFCSPLOWO2_01_FULL_43_13</strain>
    </source>
</reference>
<dbReference type="Gene3D" id="3.20.20.370">
    <property type="entry name" value="Glycoside hydrolase/deacetylase"/>
    <property type="match status" value="1"/>
</dbReference>
<dbReference type="InterPro" id="IPR018763">
    <property type="entry name" value="DUF2334"/>
</dbReference>
<dbReference type="Proteomes" id="UP000590964">
    <property type="component" value="Unassembled WGS sequence"/>
</dbReference>
<organism evidence="1 5">
    <name type="scientific">Candidatus Iainarchaeum sp</name>
    <dbReference type="NCBI Taxonomy" id="3101447"/>
    <lineage>
        <taxon>Archaea</taxon>
        <taxon>Candidatus Iainarchaeota</taxon>
        <taxon>Candidatus Iainarchaeia</taxon>
        <taxon>Candidatus Iainarchaeales</taxon>
        <taxon>Candidatus Iainarchaeaceae</taxon>
        <taxon>Candidatus Iainarchaeum</taxon>
    </lineage>
</organism>
<dbReference type="EMBL" id="JAGVWB010000005">
    <property type="protein sequence ID" value="MBS3057929.1"/>
    <property type="molecule type" value="Genomic_DNA"/>
</dbReference>
<comment type="caution">
    <text evidence="1">The sequence shown here is derived from an EMBL/GenBank/DDBJ whole genome shotgun (WGS) entry which is preliminary data.</text>
</comment>
<dbReference type="Proteomes" id="UP000680185">
    <property type="component" value="Unassembled WGS sequence"/>
</dbReference>
<evidence type="ECO:0000313" key="1">
    <source>
        <dbReference type="EMBL" id="HIH21114.1"/>
    </source>
</evidence>
<dbReference type="EMBL" id="DUFJ01000026">
    <property type="protein sequence ID" value="HIH32806.1"/>
    <property type="molecule type" value="Genomic_DNA"/>
</dbReference>
<evidence type="ECO:0000313" key="5">
    <source>
        <dbReference type="Proteomes" id="UP000590964"/>
    </source>
</evidence>
<dbReference type="InterPro" id="IPR011330">
    <property type="entry name" value="Glyco_hydro/deAcase_b/a-brl"/>
</dbReference>
<gene>
    <name evidence="1" type="ORF">HA222_00425</name>
    <name evidence="2" type="ORF">HA227_01000</name>
    <name evidence="3" type="ORF">J4478_00835</name>
</gene>
<dbReference type="Proteomes" id="UP000527315">
    <property type="component" value="Unassembled WGS sequence"/>
</dbReference>
<accession>A0A7J4JUI1</accession>